<organism evidence="7 8">
    <name type="scientific">Salipiger thiooxidans</name>
    <dbReference type="NCBI Taxonomy" id="282683"/>
    <lineage>
        <taxon>Bacteria</taxon>
        <taxon>Pseudomonadati</taxon>
        <taxon>Pseudomonadota</taxon>
        <taxon>Alphaproteobacteria</taxon>
        <taxon>Rhodobacterales</taxon>
        <taxon>Roseobacteraceae</taxon>
        <taxon>Salipiger</taxon>
    </lineage>
</organism>
<dbReference type="Gene3D" id="3.40.640.10">
    <property type="entry name" value="Type I PLP-dependent aspartate aminotransferase-like (Major domain)"/>
    <property type="match status" value="1"/>
</dbReference>
<evidence type="ECO:0000256" key="1">
    <source>
        <dbReference type="ARBA" id="ARBA00001933"/>
    </source>
</evidence>
<dbReference type="AlphaFoldDB" id="A0A1G7ISM7"/>
<dbReference type="GO" id="GO:0030170">
    <property type="term" value="F:pyridoxal phosphate binding"/>
    <property type="evidence" value="ECO:0007669"/>
    <property type="project" value="InterPro"/>
</dbReference>
<comment type="similarity">
    <text evidence="2 6">Belongs to the class-III pyridoxal-phosphate-dependent aminotransferase family.</text>
</comment>
<dbReference type="SUPFAM" id="SSF53383">
    <property type="entry name" value="PLP-dependent transferases"/>
    <property type="match status" value="1"/>
</dbReference>
<dbReference type="OrthoDB" id="9801834at2"/>
<dbReference type="CDD" id="cd00610">
    <property type="entry name" value="OAT_like"/>
    <property type="match status" value="1"/>
</dbReference>
<dbReference type="GO" id="GO:0008483">
    <property type="term" value="F:transaminase activity"/>
    <property type="evidence" value="ECO:0007669"/>
    <property type="project" value="UniProtKB-KW"/>
</dbReference>
<reference evidence="8" key="1">
    <citation type="submission" date="2016-10" db="EMBL/GenBank/DDBJ databases">
        <authorList>
            <person name="Varghese N."/>
            <person name="Submissions S."/>
        </authorList>
    </citation>
    <scope>NUCLEOTIDE SEQUENCE [LARGE SCALE GENOMIC DNA]</scope>
    <source>
        <strain evidence="8">DSM 10146</strain>
    </source>
</reference>
<evidence type="ECO:0000256" key="2">
    <source>
        <dbReference type="ARBA" id="ARBA00008954"/>
    </source>
</evidence>
<evidence type="ECO:0000256" key="3">
    <source>
        <dbReference type="ARBA" id="ARBA00022576"/>
    </source>
</evidence>
<sequence>MTLDLPKTTDDILTRDVHLVQSWADLNSLKQNGATTAIVEAEGSYVTDSQGNRLIDGIGGLWCVNVGHKRAEIIDAITEQLNTLDFYSTFYSFTHPSAAALATKLAELAPGNLNKVHFGNSGSVANETAVRVLHHYYKRLGQPSKRKILSRHGAYHGSTHLAVAMTTPHYSDGWHKAEGIVHHMRKPHYWREGDGMSEAEFTDALLADMKADIESIGAENIACFIGEPIMGAGGVIVPPAGYHKRAAELCAEYEIKVVSDEVVTAFGRLGYFFASKDVFDFQPDIITTAKGLTSGYQPLSATIMSDEIHEVISGPGGVFLHGMTYSGHPAAAAAGLANIALMEREQIPQTVRSTGKHFEATLKGLDDLDIVGEVRGSHFMIGIEFVKDKETKEIFDPALNIGLRVARKAQERGLIARPLGHILILSPTLILTPEQIDTIGAILRESILDVMKEL</sequence>
<dbReference type="InterPro" id="IPR005814">
    <property type="entry name" value="Aminotrans_3"/>
</dbReference>
<keyword evidence="3 7" id="KW-0032">Aminotransferase</keyword>
<dbReference type="STRING" id="282683.SAMN04488105_113143"/>
<dbReference type="Pfam" id="PF00202">
    <property type="entry name" value="Aminotran_3"/>
    <property type="match status" value="1"/>
</dbReference>
<keyword evidence="8" id="KW-1185">Reference proteome</keyword>
<evidence type="ECO:0000313" key="7">
    <source>
        <dbReference type="EMBL" id="SDF15673.1"/>
    </source>
</evidence>
<dbReference type="PROSITE" id="PS00600">
    <property type="entry name" value="AA_TRANSFER_CLASS_3"/>
    <property type="match status" value="1"/>
</dbReference>
<evidence type="ECO:0000256" key="6">
    <source>
        <dbReference type="RuleBase" id="RU003560"/>
    </source>
</evidence>
<evidence type="ECO:0000256" key="5">
    <source>
        <dbReference type="ARBA" id="ARBA00022898"/>
    </source>
</evidence>
<dbReference type="RefSeq" id="WP_089962228.1">
    <property type="nucleotide sequence ID" value="NZ_FNAV01000013.1"/>
</dbReference>
<dbReference type="InterPro" id="IPR015422">
    <property type="entry name" value="PyrdxlP-dep_Trfase_small"/>
</dbReference>
<dbReference type="InterPro" id="IPR015421">
    <property type="entry name" value="PyrdxlP-dep_Trfase_major"/>
</dbReference>
<dbReference type="Proteomes" id="UP000198994">
    <property type="component" value="Unassembled WGS sequence"/>
</dbReference>
<dbReference type="InterPro" id="IPR015424">
    <property type="entry name" value="PyrdxlP-dep_Trfase"/>
</dbReference>
<comment type="cofactor">
    <cofactor evidence="1">
        <name>pyridoxal 5'-phosphate</name>
        <dbReference type="ChEBI" id="CHEBI:597326"/>
    </cofactor>
</comment>
<keyword evidence="4 7" id="KW-0808">Transferase</keyword>
<gene>
    <name evidence="7" type="ORF">SAMN04488105_113143</name>
</gene>
<evidence type="ECO:0000256" key="4">
    <source>
        <dbReference type="ARBA" id="ARBA00022679"/>
    </source>
</evidence>
<dbReference type="InterPro" id="IPR049704">
    <property type="entry name" value="Aminotrans_3_PPA_site"/>
</dbReference>
<dbReference type="FunFam" id="3.40.640.10:FF:000014">
    <property type="entry name" value="Adenosylmethionine-8-amino-7-oxononanoate aminotransferase, probable"/>
    <property type="match status" value="1"/>
</dbReference>
<protein>
    <submittedName>
        <fullName evidence="7">Adenosylmethionine-8-amino-7-oxononanoate aminotransferase</fullName>
    </submittedName>
</protein>
<evidence type="ECO:0000313" key="8">
    <source>
        <dbReference type="Proteomes" id="UP000198994"/>
    </source>
</evidence>
<dbReference type="PIRSF" id="PIRSF000521">
    <property type="entry name" value="Transaminase_4ab_Lys_Orn"/>
    <property type="match status" value="1"/>
</dbReference>
<proteinExistence type="inferred from homology"/>
<dbReference type="Gene3D" id="3.90.1150.10">
    <property type="entry name" value="Aspartate Aminotransferase, domain 1"/>
    <property type="match status" value="1"/>
</dbReference>
<name>A0A1G7ISM7_9RHOB</name>
<dbReference type="EMBL" id="FNAV01000013">
    <property type="protein sequence ID" value="SDF15673.1"/>
    <property type="molecule type" value="Genomic_DNA"/>
</dbReference>
<dbReference type="PANTHER" id="PTHR43094:SF1">
    <property type="entry name" value="AMINOTRANSFERASE CLASS-III"/>
    <property type="match status" value="1"/>
</dbReference>
<accession>A0A1G7ISM7</accession>
<dbReference type="PANTHER" id="PTHR43094">
    <property type="entry name" value="AMINOTRANSFERASE"/>
    <property type="match status" value="1"/>
</dbReference>
<keyword evidence="5 6" id="KW-0663">Pyridoxal phosphate</keyword>